<dbReference type="SUPFAM" id="SSF50985">
    <property type="entry name" value="RCC1/BLIP-II"/>
    <property type="match status" value="1"/>
</dbReference>
<accession>A0AAE0E6P1</accession>
<protein>
    <submittedName>
        <fullName evidence="4">Uncharacterized protein</fullName>
    </submittedName>
</protein>
<dbReference type="PRINTS" id="PR00633">
    <property type="entry name" value="RCCNDNSATION"/>
</dbReference>
<dbReference type="Gene3D" id="2.130.10.30">
    <property type="entry name" value="Regulator of chromosome condensation 1/beta-lactamase-inhibitor protein II"/>
    <property type="match status" value="1"/>
</dbReference>
<feature type="repeat" description="RCC1" evidence="2">
    <location>
        <begin position="34"/>
        <end position="92"/>
    </location>
</feature>
<keyword evidence="3" id="KW-0472">Membrane</keyword>
<organism evidence="4 5">
    <name type="scientific">Dipteronia sinensis</name>
    <dbReference type="NCBI Taxonomy" id="43782"/>
    <lineage>
        <taxon>Eukaryota</taxon>
        <taxon>Viridiplantae</taxon>
        <taxon>Streptophyta</taxon>
        <taxon>Embryophyta</taxon>
        <taxon>Tracheophyta</taxon>
        <taxon>Spermatophyta</taxon>
        <taxon>Magnoliopsida</taxon>
        <taxon>eudicotyledons</taxon>
        <taxon>Gunneridae</taxon>
        <taxon>Pentapetalae</taxon>
        <taxon>rosids</taxon>
        <taxon>malvids</taxon>
        <taxon>Sapindales</taxon>
        <taxon>Sapindaceae</taxon>
        <taxon>Hippocastanoideae</taxon>
        <taxon>Acereae</taxon>
        <taxon>Dipteronia</taxon>
    </lineage>
</organism>
<sequence length="143" mass="15610">MENSDTLPHSGNLRRKIVAIAAGEAHTLALSGDGSVYSWGRGMFGRLGNGSESDELFPVRVKSDNSGKSEDERLKIVGIAAGAYHSLALTDDGSVWSWGYNICILCTDIIHACSDFRAMTRLLLHHFNSFLFACCFVSFVFDS</sequence>
<evidence type="ECO:0000313" key="4">
    <source>
        <dbReference type="EMBL" id="KAK3212991.1"/>
    </source>
</evidence>
<gene>
    <name evidence="4" type="ORF">Dsin_017697</name>
</gene>
<dbReference type="Pfam" id="PF00415">
    <property type="entry name" value="RCC1"/>
    <property type="match status" value="1"/>
</dbReference>
<dbReference type="InterPro" id="IPR051625">
    <property type="entry name" value="Signaling_Regulatory_Domain"/>
</dbReference>
<dbReference type="PANTHER" id="PTHR22872">
    <property type="entry name" value="BTK-BINDING PROTEIN-RELATED"/>
    <property type="match status" value="1"/>
</dbReference>
<comment type="caution">
    <text evidence="4">The sequence shown here is derived from an EMBL/GenBank/DDBJ whole genome shotgun (WGS) entry which is preliminary data.</text>
</comment>
<reference evidence="4" key="1">
    <citation type="journal article" date="2023" name="Plant J.">
        <title>Genome sequences and population genomics provide insights into the demographic history, inbreeding, and mutation load of two 'living fossil' tree species of Dipteronia.</title>
        <authorList>
            <person name="Feng Y."/>
            <person name="Comes H.P."/>
            <person name="Chen J."/>
            <person name="Zhu S."/>
            <person name="Lu R."/>
            <person name="Zhang X."/>
            <person name="Li P."/>
            <person name="Qiu J."/>
            <person name="Olsen K.M."/>
            <person name="Qiu Y."/>
        </authorList>
    </citation>
    <scope>NUCLEOTIDE SEQUENCE</scope>
    <source>
        <strain evidence="4">NBL</strain>
    </source>
</reference>
<keyword evidence="1" id="KW-0677">Repeat</keyword>
<proteinExistence type="predicted"/>
<name>A0AAE0E6P1_9ROSI</name>
<dbReference type="PROSITE" id="PS50012">
    <property type="entry name" value="RCC1_3"/>
    <property type="match status" value="1"/>
</dbReference>
<keyword evidence="5" id="KW-1185">Reference proteome</keyword>
<evidence type="ECO:0000256" key="2">
    <source>
        <dbReference type="PROSITE-ProRule" id="PRU00235"/>
    </source>
</evidence>
<keyword evidence="3" id="KW-1133">Transmembrane helix</keyword>
<evidence type="ECO:0000256" key="1">
    <source>
        <dbReference type="ARBA" id="ARBA00022737"/>
    </source>
</evidence>
<feature type="transmembrane region" description="Helical" evidence="3">
    <location>
        <begin position="122"/>
        <end position="141"/>
    </location>
</feature>
<dbReference type="InterPro" id="IPR000408">
    <property type="entry name" value="Reg_chr_condens"/>
</dbReference>
<evidence type="ECO:0000313" key="5">
    <source>
        <dbReference type="Proteomes" id="UP001281410"/>
    </source>
</evidence>
<dbReference type="EMBL" id="JANJYJ010000005">
    <property type="protein sequence ID" value="KAK3212991.1"/>
    <property type="molecule type" value="Genomic_DNA"/>
</dbReference>
<evidence type="ECO:0000256" key="3">
    <source>
        <dbReference type="SAM" id="Phobius"/>
    </source>
</evidence>
<keyword evidence="3" id="KW-0812">Transmembrane</keyword>
<dbReference type="PROSITE" id="PS00626">
    <property type="entry name" value="RCC1_2"/>
    <property type="match status" value="1"/>
</dbReference>
<dbReference type="InterPro" id="IPR009091">
    <property type="entry name" value="RCC1/BLIP-II"/>
</dbReference>
<dbReference type="Proteomes" id="UP001281410">
    <property type="component" value="Unassembled WGS sequence"/>
</dbReference>
<dbReference type="AlphaFoldDB" id="A0AAE0E6P1"/>